<dbReference type="InterPro" id="IPR036869">
    <property type="entry name" value="J_dom_sf"/>
</dbReference>
<dbReference type="InterPro" id="IPR002939">
    <property type="entry name" value="DnaJ_C"/>
</dbReference>
<feature type="binding site" evidence="9">
    <location>
        <position position="206"/>
    </location>
    <ligand>
        <name>Zn(2+)</name>
        <dbReference type="ChEBI" id="CHEBI:29105"/>
        <label>1</label>
    </ligand>
</feature>
<dbReference type="Gene3D" id="1.10.287.110">
    <property type="entry name" value="DnaJ domain"/>
    <property type="match status" value="1"/>
</dbReference>
<dbReference type="InterPro" id="IPR001305">
    <property type="entry name" value="HSP_DnaJ_Cys-rich_dom"/>
</dbReference>
<dbReference type="InterPro" id="IPR012724">
    <property type="entry name" value="DnaJ"/>
</dbReference>
<dbReference type="EMBL" id="CP001338">
    <property type="protein sequence ID" value="ACL17631.1"/>
    <property type="molecule type" value="Genomic_DNA"/>
</dbReference>
<dbReference type="InterPro" id="IPR036410">
    <property type="entry name" value="HSP_DnaJ_Cys-rich_dom_sf"/>
</dbReference>
<evidence type="ECO:0000256" key="6">
    <source>
        <dbReference type="ARBA" id="ARBA00022833"/>
    </source>
</evidence>
<dbReference type="InterPro" id="IPR018253">
    <property type="entry name" value="DnaJ_domain_CS"/>
</dbReference>
<dbReference type="InterPro" id="IPR008971">
    <property type="entry name" value="HSP40/DnaJ_pept-bd"/>
</dbReference>
<dbReference type="GO" id="GO:0006260">
    <property type="term" value="P:DNA replication"/>
    <property type="evidence" value="ECO:0007669"/>
    <property type="project" value="UniProtKB-KW"/>
</dbReference>
<keyword evidence="5 9" id="KW-0863">Zinc-finger</keyword>
<dbReference type="SUPFAM" id="SSF46565">
    <property type="entry name" value="Chaperone J-domain"/>
    <property type="match status" value="1"/>
</dbReference>
<evidence type="ECO:0000259" key="11">
    <source>
        <dbReference type="PROSITE" id="PS50076"/>
    </source>
</evidence>
<evidence type="ECO:0000256" key="4">
    <source>
        <dbReference type="ARBA" id="ARBA00022737"/>
    </source>
</evidence>
<feature type="repeat" description="CXXCXGXG motif" evidence="9">
    <location>
        <begin position="150"/>
        <end position="157"/>
    </location>
</feature>
<dbReference type="GO" id="GO:0051082">
    <property type="term" value="F:unfolded protein binding"/>
    <property type="evidence" value="ECO:0007669"/>
    <property type="project" value="UniProtKB-UniRule"/>
</dbReference>
<dbReference type="SMART" id="SM00271">
    <property type="entry name" value="DnaJ"/>
    <property type="match status" value="1"/>
</dbReference>
<comment type="subcellular location">
    <subcellularLocation>
        <location evidence="9">Cytoplasm</location>
    </subcellularLocation>
</comment>
<evidence type="ECO:0000256" key="1">
    <source>
        <dbReference type="ARBA" id="ARBA00022490"/>
    </source>
</evidence>
<dbReference type="AlphaFoldDB" id="B8GED0"/>
<evidence type="ECO:0000256" key="7">
    <source>
        <dbReference type="ARBA" id="ARBA00023016"/>
    </source>
</evidence>
<gene>
    <name evidence="9" type="primary">dnaJ</name>
    <name evidence="13" type="ordered locus">Mpal_2348</name>
</gene>
<name>B8GED0_METPE</name>
<feature type="domain" description="CR-type" evidence="12">
    <location>
        <begin position="137"/>
        <end position="218"/>
    </location>
</feature>
<feature type="repeat" description="CXXCXGXG motif" evidence="9">
    <location>
        <begin position="206"/>
        <end position="213"/>
    </location>
</feature>
<dbReference type="SUPFAM" id="SSF57938">
    <property type="entry name" value="DnaJ/Hsp40 cysteine-rich domain"/>
    <property type="match status" value="1"/>
</dbReference>
<dbReference type="GO" id="GO:0009408">
    <property type="term" value="P:response to heat"/>
    <property type="evidence" value="ECO:0007669"/>
    <property type="project" value="InterPro"/>
</dbReference>
<feature type="binding site" evidence="9">
    <location>
        <position position="195"/>
    </location>
    <ligand>
        <name>Zn(2+)</name>
        <dbReference type="ChEBI" id="CHEBI:29105"/>
        <label>2</label>
    </ligand>
</feature>
<feature type="binding site" evidence="9">
    <location>
        <position position="192"/>
    </location>
    <ligand>
        <name>Zn(2+)</name>
        <dbReference type="ChEBI" id="CHEBI:29105"/>
        <label>2</label>
    </ligand>
</feature>
<dbReference type="NCBIfam" id="TIGR02349">
    <property type="entry name" value="DnaJ_bact"/>
    <property type="match status" value="1"/>
</dbReference>
<keyword evidence="8 9" id="KW-0143">Chaperone</keyword>
<comment type="similarity">
    <text evidence="9">Belongs to the DnaJ family.</text>
</comment>
<feature type="binding site" evidence="9">
    <location>
        <position position="166"/>
    </location>
    <ligand>
        <name>Zn(2+)</name>
        <dbReference type="ChEBI" id="CHEBI:29105"/>
        <label>2</label>
    </ligand>
</feature>
<keyword evidence="3 9" id="KW-0479">Metal-binding</keyword>
<dbReference type="PROSITE" id="PS50076">
    <property type="entry name" value="DNAJ_2"/>
    <property type="match status" value="1"/>
</dbReference>
<dbReference type="OrthoDB" id="8967at2157"/>
<keyword evidence="4 9" id="KW-0677">Repeat</keyword>
<dbReference type="GO" id="GO:0031072">
    <property type="term" value="F:heat shock protein binding"/>
    <property type="evidence" value="ECO:0007669"/>
    <property type="project" value="InterPro"/>
</dbReference>
<dbReference type="PANTHER" id="PTHR43096:SF52">
    <property type="entry name" value="DNAJ HOMOLOG 1, MITOCHONDRIAL-RELATED"/>
    <property type="match status" value="1"/>
</dbReference>
<dbReference type="KEGG" id="mpl:Mpal_2348"/>
<feature type="binding site" evidence="9">
    <location>
        <position position="169"/>
    </location>
    <ligand>
        <name>Zn(2+)</name>
        <dbReference type="ChEBI" id="CHEBI:29105"/>
        <label>2</label>
    </ligand>
</feature>
<dbReference type="PROSITE" id="PS51188">
    <property type="entry name" value="ZF_CR"/>
    <property type="match status" value="1"/>
</dbReference>
<dbReference type="Proteomes" id="UP000002457">
    <property type="component" value="Chromosome"/>
</dbReference>
<dbReference type="CDD" id="cd10747">
    <property type="entry name" value="DnaJ_C"/>
    <property type="match status" value="1"/>
</dbReference>
<evidence type="ECO:0000256" key="10">
    <source>
        <dbReference type="PROSITE-ProRule" id="PRU00546"/>
    </source>
</evidence>
<dbReference type="NCBIfam" id="NF008035">
    <property type="entry name" value="PRK10767.1"/>
    <property type="match status" value="1"/>
</dbReference>
<evidence type="ECO:0000313" key="14">
    <source>
        <dbReference type="Proteomes" id="UP000002457"/>
    </source>
</evidence>
<dbReference type="PROSITE" id="PS00636">
    <property type="entry name" value="DNAJ_1"/>
    <property type="match status" value="1"/>
</dbReference>
<feature type="binding site" evidence="9">
    <location>
        <position position="153"/>
    </location>
    <ligand>
        <name>Zn(2+)</name>
        <dbReference type="ChEBI" id="CHEBI:29105"/>
        <label>1</label>
    </ligand>
</feature>
<comment type="cofactor">
    <cofactor evidence="9">
        <name>Zn(2+)</name>
        <dbReference type="ChEBI" id="CHEBI:29105"/>
    </cofactor>
    <text evidence="9">Binds 2 Zn(2+) ions per monomer.</text>
</comment>
<dbReference type="Pfam" id="PF00684">
    <property type="entry name" value="DnaJ_CXXCXGXG"/>
    <property type="match status" value="1"/>
</dbReference>
<keyword evidence="7 9" id="KW-0346">Stress response</keyword>
<dbReference type="HOGENOM" id="CLU_017633_0_1_2"/>
<dbReference type="CDD" id="cd06257">
    <property type="entry name" value="DnaJ"/>
    <property type="match status" value="1"/>
</dbReference>
<organism evidence="13 14">
    <name type="scientific">Methanosphaerula palustris (strain ATCC BAA-1556 / DSM 19958 / E1-9c)</name>
    <dbReference type="NCBI Taxonomy" id="521011"/>
    <lineage>
        <taxon>Archaea</taxon>
        <taxon>Methanobacteriati</taxon>
        <taxon>Methanobacteriota</taxon>
        <taxon>Stenosarchaea group</taxon>
        <taxon>Methanomicrobia</taxon>
        <taxon>Methanomicrobiales</taxon>
        <taxon>Methanoregulaceae</taxon>
        <taxon>Methanosphaerula</taxon>
    </lineage>
</organism>
<dbReference type="Gene3D" id="2.60.260.20">
    <property type="entry name" value="Urease metallochaperone UreE, N-terminal domain"/>
    <property type="match status" value="2"/>
</dbReference>
<keyword evidence="14" id="KW-1185">Reference proteome</keyword>
<dbReference type="STRING" id="521011.Mpal_2348"/>
<dbReference type="PRINTS" id="PR00625">
    <property type="entry name" value="JDOMAIN"/>
</dbReference>
<feature type="binding site" evidence="9">
    <location>
        <position position="209"/>
    </location>
    <ligand>
        <name>Zn(2+)</name>
        <dbReference type="ChEBI" id="CHEBI:29105"/>
        <label>1</label>
    </ligand>
</feature>
<evidence type="ECO:0000259" key="12">
    <source>
        <dbReference type="PROSITE" id="PS51188"/>
    </source>
</evidence>
<dbReference type="RefSeq" id="WP_012618950.1">
    <property type="nucleotide sequence ID" value="NC_011832.1"/>
</dbReference>
<keyword evidence="6 9" id="KW-0862">Zinc</keyword>
<comment type="domain">
    <text evidence="9">The J domain is necessary and sufficient to stimulate DnaK ATPase activity. Zinc center 1 plays an important role in the autonomous, DnaK-independent chaperone activity of DnaJ. Zinc center 2 is essential for interaction with DnaK and for DnaJ activity.</text>
</comment>
<dbReference type="FunFam" id="2.60.260.20:FF:000013">
    <property type="entry name" value="DnaJ subfamily B member 11"/>
    <property type="match status" value="1"/>
</dbReference>
<dbReference type="CDD" id="cd10719">
    <property type="entry name" value="DnaJ_zf"/>
    <property type="match status" value="1"/>
</dbReference>
<dbReference type="Gene3D" id="2.10.230.10">
    <property type="entry name" value="Heat shock protein DnaJ, cysteine-rich domain"/>
    <property type="match status" value="1"/>
</dbReference>
<sequence>MGAGDYYEILEVPRTAGEKEIKKAYRNLARKYHPDVCKEAGAEEKFKQINEAYSVLSDQQKRAQYDQMGHETFTNASKGSYAGGGAYGGGFNADFSGFGDIFDTFFGGARGGGPRGPQRGDDLLMRMQIPLEEAVTGVDREIEVYHTEPCEACGGTGSESKKLHTCTRCGGSGQMRQTSQTIFGQFVRTAPCTECGGKGQVPDKVCKACGGSGHSRVRRKVNVHIPAGIDTGMRLRMEGYGEAGDYGAQNGDLYIEVQVSPHNRFVRSGDNLESQVEISPAQAAMGSTIEVQTIDKRTVELKIPAGVQFNTALKIPGEGVKRRGRPGDLLVRVRIITPRQLSDEEKELYRQILVIEGKKGPRSEKKKGFIQDIMDKVKDL</sequence>
<dbReference type="SUPFAM" id="SSF49493">
    <property type="entry name" value="HSP40/DnaJ peptide-binding domain"/>
    <property type="match status" value="2"/>
</dbReference>
<feature type="binding site" evidence="9">
    <location>
        <position position="150"/>
    </location>
    <ligand>
        <name>Zn(2+)</name>
        <dbReference type="ChEBI" id="CHEBI:29105"/>
        <label>1</label>
    </ligand>
</feature>
<dbReference type="FunFam" id="1.10.287.110:FF:000031">
    <property type="entry name" value="Molecular chaperone DnaJ"/>
    <property type="match status" value="1"/>
</dbReference>
<dbReference type="eggNOG" id="arCOG02846">
    <property type="taxonomic scope" value="Archaea"/>
</dbReference>
<proteinExistence type="inferred from homology"/>
<dbReference type="InterPro" id="IPR001623">
    <property type="entry name" value="DnaJ_domain"/>
</dbReference>
<dbReference type="HAMAP" id="MF_01152">
    <property type="entry name" value="DnaJ"/>
    <property type="match status" value="1"/>
</dbReference>
<reference evidence="13 14" key="1">
    <citation type="journal article" date="2015" name="Genome Announc.">
        <title>Complete Genome Sequence of Methanosphaerula palustris E1-9CT, a Hydrogenotrophic Methanogen Isolated from a Minerotrophic Fen Peatland.</title>
        <authorList>
            <person name="Cadillo-Quiroz H."/>
            <person name="Browne P."/>
            <person name="Kyrpides N."/>
            <person name="Woyke T."/>
            <person name="Goodwin L."/>
            <person name="Detter C."/>
            <person name="Yavitt J.B."/>
            <person name="Zinder S.H."/>
        </authorList>
    </citation>
    <scope>NUCLEOTIDE SEQUENCE [LARGE SCALE GENOMIC DNA]</scope>
    <source>
        <strain evidence="14">ATCC BAA-1556 / DSM 19958 / E1-9c</strain>
    </source>
</reference>
<dbReference type="GO" id="GO:0005524">
    <property type="term" value="F:ATP binding"/>
    <property type="evidence" value="ECO:0007669"/>
    <property type="project" value="InterPro"/>
</dbReference>
<comment type="subunit">
    <text evidence="9">Homodimer.</text>
</comment>
<keyword evidence="2 9" id="KW-0235">DNA replication</keyword>
<dbReference type="PANTHER" id="PTHR43096">
    <property type="entry name" value="DNAJ HOMOLOG 1, MITOCHONDRIAL-RELATED"/>
    <property type="match status" value="1"/>
</dbReference>
<feature type="domain" description="J" evidence="11">
    <location>
        <begin position="5"/>
        <end position="69"/>
    </location>
</feature>
<evidence type="ECO:0000256" key="3">
    <source>
        <dbReference type="ARBA" id="ARBA00022723"/>
    </source>
</evidence>
<feature type="repeat" description="CXXCXGXG motif" evidence="9">
    <location>
        <begin position="192"/>
        <end position="199"/>
    </location>
</feature>
<evidence type="ECO:0000256" key="9">
    <source>
        <dbReference type="HAMAP-Rule" id="MF_01152"/>
    </source>
</evidence>
<accession>B8GED0</accession>
<dbReference type="GO" id="GO:0008270">
    <property type="term" value="F:zinc ion binding"/>
    <property type="evidence" value="ECO:0007669"/>
    <property type="project" value="UniProtKB-UniRule"/>
</dbReference>
<evidence type="ECO:0000256" key="8">
    <source>
        <dbReference type="ARBA" id="ARBA00023186"/>
    </source>
</evidence>
<evidence type="ECO:0000313" key="13">
    <source>
        <dbReference type="EMBL" id="ACL17631.1"/>
    </source>
</evidence>
<comment type="function">
    <text evidence="9">Participates actively in the response to hyperosmotic and heat shock by preventing the aggregation of stress-denatured proteins and by disaggregating proteins, also in an autonomous, DnaK-independent fashion. Unfolded proteins bind initially to DnaJ; upon interaction with the DnaJ-bound protein, DnaK hydrolyzes its bound ATP, resulting in the formation of a stable complex. GrpE releases ADP from DnaK; ATP binding to DnaK triggers the release of the substrate protein, thus completing the reaction cycle. Several rounds of ATP-dependent interactions between DnaJ, DnaK and GrpE are required for fully efficient folding. Also involved, together with DnaK and GrpE, in the DNA replication of plasmids through activation of initiation proteins.</text>
</comment>
<dbReference type="GeneID" id="7272069"/>
<feature type="zinc finger region" description="CR-type" evidence="10">
    <location>
        <begin position="137"/>
        <end position="218"/>
    </location>
</feature>
<evidence type="ECO:0000256" key="2">
    <source>
        <dbReference type="ARBA" id="ARBA00022705"/>
    </source>
</evidence>
<feature type="repeat" description="CXXCXGXG motif" evidence="9">
    <location>
        <begin position="166"/>
        <end position="173"/>
    </location>
</feature>
<dbReference type="Pfam" id="PF00226">
    <property type="entry name" value="DnaJ"/>
    <property type="match status" value="1"/>
</dbReference>
<dbReference type="GO" id="GO:0042026">
    <property type="term" value="P:protein refolding"/>
    <property type="evidence" value="ECO:0007669"/>
    <property type="project" value="TreeGrafter"/>
</dbReference>
<protein>
    <recommendedName>
        <fullName evidence="9">Chaperone protein DnaJ</fullName>
    </recommendedName>
</protein>
<dbReference type="GO" id="GO:0005737">
    <property type="term" value="C:cytoplasm"/>
    <property type="evidence" value="ECO:0007669"/>
    <property type="project" value="UniProtKB-SubCell"/>
</dbReference>
<evidence type="ECO:0000256" key="5">
    <source>
        <dbReference type="ARBA" id="ARBA00022771"/>
    </source>
</evidence>
<keyword evidence="1 9" id="KW-0963">Cytoplasm</keyword>
<dbReference type="Pfam" id="PF01556">
    <property type="entry name" value="DnaJ_C"/>
    <property type="match status" value="1"/>
</dbReference>